<dbReference type="EMBL" id="JAKZFC010000004">
    <property type="protein sequence ID" value="MCH7322690.1"/>
    <property type="molecule type" value="Genomic_DNA"/>
</dbReference>
<accession>A0ABS9UFJ4</accession>
<name>A0ABS9UFJ4_9BACL</name>
<proteinExistence type="predicted"/>
<reference evidence="1 2" key="1">
    <citation type="submission" date="2022-03" db="EMBL/GenBank/DDBJ databases">
        <authorList>
            <person name="Jo J.-H."/>
            <person name="Im W.-T."/>
        </authorList>
    </citation>
    <scope>NUCLEOTIDE SEQUENCE [LARGE SCALE GENOMIC DNA]</scope>
    <source>
        <strain evidence="1 2">MA9</strain>
    </source>
</reference>
<organism evidence="1 2">
    <name type="scientific">Solibacillus palustris</name>
    <dbReference type="NCBI Taxonomy" id="2908203"/>
    <lineage>
        <taxon>Bacteria</taxon>
        <taxon>Bacillati</taxon>
        <taxon>Bacillota</taxon>
        <taxon>Bacilli</taxon>
        <taxon>Bacillales</taxon>
        <taxon>Caryophanaceae</taxon>
        <taxon>Solibacillus</taxon>
    </lineage>
</organism>
<keyword evidence="2" id="KW-1185">Reference proteome</keyword>
<sequence>MEIEQELTAYEALKTSEDRNILQGLSPLSIARLYWLAEIEGKKGSNMIFIQRS</sequence>
<dbReference type="RefSeq" id="WP_241369753.1">
    <property type="nucleotide sequence ID" value="NZ_JAKZFC010000004.1"/>
</dbReference>
<protein>
    <submittedName>
        <fullName evidence="1">Uncharacterized protein</fullName>
    </submittedName>
</protein>
<evidence type="ECO:0000313" key="1">
    <source>
        <dbReference type="EMBL" id="MCH7322690.1"/>
    </source>
</evidence>
<comment type="caution">
    <text evidence="1">The sequence shown here is derived from an EMBL/GenBank/DDBJ whole genome shotgun (WGS) entry which is preliminary data.</text>
</comment>
<evidence type="ECO:0000313" key="2">
    <source>
        <dbReference type="Proteomes" id="UP001316087"/>
    </source>
</evidence>
<gene>
    <name evidence="1" type="ORF">LZ480_12395</name>
</gene>
<dbReference type="Proteomes" id="UP001316087">
    <property type="component" value="Unassembled WGS sequence"/>
</dbReference>